<dbReference type="EMBL" id="LGUS01000189">
    <property type="protein sequence ID" value="KOG31951.1"/>
    <property type="molecule type" value="Genomic_DNA"/>
</dbReference>
<dbReference type="STRING" id="67356.AQJ84_29145"/>
<organism evidence="2 3">
    <name type="scientific">Streptomyces resistomycificus</name>
    <dbReference type="NCBI Taxonomy" id="67356"/>
    <lineage>
        <taxon>Bacteria</taxon>
        <taxon>Bacillati</taxon>
        <taxon>Actinomycetota</taxon>
        <taxon>Actinomycetes</taxon>
        <taxon>Kitasatosporales</taxon>
        <taxon>Streptomycetaceae</taxon>
        <taxon>Streptomyces</taxon>
        <taxon>Streptomyces aurantiacus group</taxon>
    </lineage>
</organism>
<dbReference type="Proteomes" id="UP000037251">
    <property type="component" value="Unassembled WGS sequence"/>
</dbReference>
<gene>
    <name evidence="2" type="ORF">ADK37_29180</name>
</gene>
<dbReference type="eggNOG" id="ENOG5031CRY">
    <property type="taxonomic scope" value="Bacteria"/>
</dbReference>
<dbReference type="Pfam" id="PF18593">
    <property type="entry name" value="CdiI_2"/>
    <property type="match status" value="1"/>
</dbReference>
<dbReference type="OrthoDB" id="4135481at2"/>
<proteinExistence type="predicted"/>
<dbReference type="AlphaFoldDB" id="A0A0L8L1K3"/>
<protein>
    <recommendedName>
        <fullName evidence="1">CdiI immunity protein domain-containing protein</fullName>
    </recommendedName>
</protein>
<dbReference type="InterPro" id="IPR041129">
    <property type="entry name" value="CdiI_2"/>
</dbReference>
<evidence type="ECO:0000313" key="3">
    <source>
        <dbReference type="Proteomes" id="UP000037251"/>
    </source>
</evidence>
<dbReference type="RefSeq" id="WP_030041115.1">
    <property type="nucleotide sequence ID" value="NZ_KL575605.1"/>
</dbReference>
<feature type="domain" description="CdiI immunity protein" evidence="1">
    <location>
        <begin position="127"/>
        <end position="216"/>
    </location>
</feature>
<evidence type="ECO:0000259" key="1">
    <source>
        <dbReference type="Pfam" id="PF18593"/>
    </source>
</evidence>
<sequence length="231" mass="26088">MPLSPLEHDRRYGELDQVMRAYAGQSADDTADKPSQALTAYLRHTWHSRPWALAVAERQLREYADNPPGRLRLRLREFYPIPDVGLPGGETQQWLYCLADHIKHSVEEGEVPPPMATPATHWEWHARFPELGQFLGGWFSQDMPDEFDDHDTAVDDYRTTTDPHLVARLVGELRELLALDLDEADYALAVAELGMEVDSPAPYSPSGWLALVADRLGSPRAEYGPRETAET</sequence>
<name>A0A0L8L1K3_9ACTN</name>
<accession>A0A0L8L1K3</accession>
<reference evidence="3" key="1">
    <citation type="submission" date="2015-07" db="EMBL/GenBank/DDBJ databases">
        <authorList>
            <person name="Ju K.-S."/>
            <person name="Doroghazi J.R."/>
            <person name="Metcalf W.W."/>
        </authorList>
    </citation>
    <scope>NUCLEOTIDE SEQUENCE [LARGE SCALE GENOMIC DNA]</scope>
    <source>
        <strain evidence="3">NRRL 2290</strain>
    </source>
</reference>
<evidence type="ECO:0000313" key="2">
    <source>
        <dbReference type="EMBL" id="KOG31951.1"/>
    </source>
</evidence>
<keyword evidence="3" id="KW-1185">Reference proteome</keyword>
<dbReference type="PATRIC" id="fig|67356.5.peg.6229"/>
<comment type="caution">
    <text evidence="2">The sequence shown here is derived from an EMBL/GenBank/DDBJ whole genome shotgun (WGS) entry which is preliminary data.</text>
</comment>